<feature type="compositionally biased region" description="Basic residues" evidence="1">
    <location>
        <begin position="42"/>
        <end position="58"/>
    </location>
</feature>
<gene>
    <name evidence="2" type="ORF">E3N88_03817</name>
</gene>
<evidence type="ECO:0000313" key="2">
    <source>
        <dbReference type="EMBL" id="KAD7116549.1"/>
    </source>
</evidence>
<evidence type="ECO:0000256" key="1">
    <source>
        <dbReference type="SAM" id="MobiDB-lite"/>
    </source>
</evidence>
<evidence type="ECO:0000313" key="3">
    <source>
        <dbReference type="Proteomes" id="UP000326396"/>
    </source>
</evidence>
<dbReference type="EMBL" id="SZYD01000002">
    <property type="protein sequence ID" value="KAD7116549.1"/>
    <property type="molecule type" value="Genomic_DNA"/>
</dbReference>
<protein>
    <submittedName>
        <fullName evidence="2">Uncharacterized protein</fullName>
    </submittedName>
</protein>
<organism evidence="2 3">
    <name type="scientific">Mikania micrantha</name>
    <name type="common">bitter vine</name>
    <dbReference type="NCBI Taxonomy" id="192012"/>
    <lineage>
        <taxon>Eukaryota</taxon>
        <taxon>Viridiplantae</taxon>
        <taxon>Streptophyta</taxon>
        <taxon>Embryophyta</taxon>
        <taxon>Tracheophyta</taxon>
        <taxon>Spermatophyta</taxon>
        <taxon>Magnoliopsida</taxon>
        <taxon>eudicotyledons</taxon>
        <taxon>Gunneridae</taxon>
        <taxon>Pentapetalae</taxon>
        <taxon>asterids</taxon>
        <taxon>campanulids</taxon>
        <taxon>Asterales</taxon>
        <taxon>Asteraceae</taxon>
        <taxon>Asteroideae</taxon>
        <taxon>Heliantheae alliance</taxon>
        <taxon>Eupatorieae</taxon>
        <taxon>Mikania</taxon>
    </lineage>
</organism>
<comment type="caution">
    <text evidence="2">The sequence shown here is derived from an EMBL/GenBank/DDBJ whole genome shotgun (WGS) entry which is preliminary data.</text>
</comment>
<feature type="compositionally biased region" description="Low complexity" evidence="1">
    <location>
        <begin position="32"/>
        <end position="41"/>
    </location>
</feature>
<name>A0A5N6PSL8_9ASTR</name>
<keyword evidence="3" id="KW-1185">Reference proteome</keyword>
<reference evidence="2 3" key="1">
    <citation type="submission" date="2019-05" db="EMBL/GenBank/DDBJ databases">
        <title>Mikania micrantha, genome provides insights into the molecular mechanism of rapid growth.</title>
        <authorList>
            <person name="Liu B."/>
        </authorList>
    </citation>
    <scope>NUCLEOTIDE SEQUENCE [LARGE SCALE GENOMIC DNA]</scope>
    <source>
        <strain evidence="2">NLD-2019</strain>
        <tissue evidence="2">Leaf</tissue>
    </source>
</reference>
<sequence>MSKASKSKDGHFHDVHNVTPFTKGEKLVVSKASASVSSSQSKKQKLAKQQKKNMKKIKKLAESSNDECEPTPLDELFKYPFLKKQSPERLALLNLSDPDNLLGSDELMTMN</sequence>
<dbReference type="AlphaFoldDB" id="A0A5N6PSL8"/>
<dbReference type="Proteomes" id="UP000326396">
    <property type="component" value="Linkage Group LG10"/>
</dbReference>
<proteinExistence type="predicted"/>
<accession>A0A5N6PSL8</accession>
<feature type="region of interest" description="Disordered" evidence="1">
    <location>
        <begin position="32"/>
        <end position="69"/>
    </location>
</feature>